<evidence type="ECO:0000256" key="1">
    <source>
        <dbReference type="SAM" id="MobiDB-lite"/>
    </source>
</evidence>
<keyword evidence="3" id="KW-1185">Reference proteome</keyword>
<evidence type="ECO:0000313" key="3">
    <source>
        <dbReference type="Proteomes" id="UP000838756"/>
    </source>
</evidence>
<evidence type="ECO:0000313" key="2">
    <source>
        <dbReference type="EMBL" id="CAH2216717.1"/>
    </source>
</evidence>
<dbReference type="AlphaFoldDB" id="A0A8S4QPJ0"/>
<accession>A0A8S4QPJ0</accession>
<dbReference type="EMBL" id="CAKXAJ010016513">
    <property type="protein sequence ID" value="CAH2216717.1"/>
    <property type="molecule type" value="Genomic_DNA"/>
</dbReference>
<sequence length="80" mass="8350">FNSLLQYQQQQQLQDANAIKIALNGSIGLEITPPDEGPLDRLGGPLGGYQDMAAALPSTSMGSGLPPPTPDPQHLQGTIV</sequence>
<dbReference type="Proteomes" id="UP000838756">
    <property type="component" value="Unassembled WGS sequence"/>
</dbReference>
<gene>
    <name evidence="2" type="primary">jg468</name>
    <name evidence="2" type="ORF">PAEG_LOCUS4682</name>
</gene>
<reference evidence="2" key="1">
    <citation type="submission" date="2022-03" db="EMBL/GenBank/DDBJ databases">
        <authorList>
            <person name="Lindestad O."/>
        </authorList>
    </citation>
    <scope>NUCLEOTIDE SEQUENCE</scope>
</reference>
<name>A0A8S4QPJ0_9NEOP</name>
<comment type="caution">
    <text evidence="2">The sequence shown here is derived from an EMBL/GenBank/DDBJ whole genome shotgun (WGS) entry which is preliminary data.</text>
</comment>
<feature type="region of interest" description="Disordered" evidence="1">
    <location>
        <begin position="57"/>
        <end position="80"/>
    </location>
</feature>
<dbReference type="OrthoDB" id="6904820at2759"/>
<organism evidence="2 3">
    <name type="scientific">Pararge aegeria aegeria</name>
    <dbReference type="NCBI Taxonomy" id="348720"/>
    <lineage>
        <taxon>Eukaryota</taxon>
        <taxon>Metazoa</taxon>
        <taxon>Ecdysozoa</taxon>
        <taxon>Arthropoda</taxon>
        <taxon>Hexapoda</taxon>
        <taxon>Insecta</taxon>
        <taxon>Pterygota</taxon>
        <taxon>Neoptera</taxon>
        <taxon>Endopterygota</taxon>
        <taxon>Lepidoptera</taxon>
        <taxon>Glossata</taxon>
        <taxon>Ditrysia</taxon>
        <taxon>Papilionoidea</taxon>
        <taxon>Nymphalidae</taxon>
        <taxon>Satyrinae</taxon>
        <taxon>Satyrini</taxon>
        <taxon>Parargina</taxon>
        <taxon>Pararge</taxon>
    </lineage>
</organism>
<feature type="non-terminal residue" evidence="2">
    <location>
        <position position="1"/>
    </location>
</feature>
<proteinExistence type="predicted"/>
<protein>
    <submittedName>
        <fullName evidence="2">Jg468 protein</fullName>
    </submittedName>
</protein>